<dbReference type="SUPFAM" id="SSF103506">
    <property type="entry name" value="Mitochondrial carrier"/>
    <property type="match status" value="1"/>
</dbReference>
<proteinExistence type="predicted"/>
<evidence type="ECO:0000256" key="1">
    <source>
        <dbReference type="ARBA" id="ARBA00004325"/>
    </source>
</evidence>
<name>A0A4S9LZQ2_AURPU</name>
<dbReference type="GO" id="GO:0031966">
    <property type="term" value="C:mitochondrial membrane"/>
    <property type="evidence" value="ECO:0007669"/>
    <property type="project" value="UniProtKB-SubCell"/>
</dbReference>
<evidence type="ECO:0000256" key="7">
    <source>
        <dbReference type="SAM" id="MobiDB-lite"/>
    </source>
</evidence>
<feature type="region of interest" description="Disordered" evidence="7">
    <location>
        <begin position="40"/>
        <end position="82"/>
    </location>
</feature>
<evidence type="ECO:0000313" key="9">
    <source>
        <dbReference type="Proteomes" id="UP000306584"/>
    </source>
</evidence>
<feature type="region of interest" description="Disordered" evidence="7">
    <location>
        <begin position="475"/>
        <end position="502"/>
    </location>
</feature>
<feature type="compositionally biased region" description="Low complexity" evidence="7">
    <location>
        <begin position="69"/>
        <end position="82"/>
    </location>
</feature>
<dbReference type="InterPro" id="IPR023395">
    <property type="entry name" value="MCP_dom_sf"/>
</dbReference>
<keyword evidence="2" id="KW-0812">Transmembrane</keyword>
<keyword evidence="6" id="KW-0472">Membrane</keyword>
<reference evidence="8 9" key="1">
    <citation type="submission" date="2018-10" db="EMBL/GenBank/DDBJ databases">
        <title>Fifty Aureobasidium pullulans genomes reveal a recombining polyextremotolerant generalist.</title>
        <authorList>
            <person name="Gostincar C."/>
            <person name="Turk M."/>
            <person name="Zajc J."/>
            <person name="Gunde-Cimerman N."/>
        </authorList>
    </citation>
    <scope>NUCLEOTIDE SEQUENCE [LARGE SCALE GENOMIC DNA]</scope>
    <source>
        <strain evidence="8 9">EXF-6604</strain>
    </source>
</reference>
<organism evidence="8 9">
    <name type="scientific">Aureobasidium pullulans</name>
    <name type="common">Black yeast</name>
    <name type="synonym">Pullularia pullulans</name>
    <dbReference type="NCBI Taxonomy" id="5580"/>
    <lineage>
        <taxon>Eukaryota</taxon>
        <taxon>Fungi</taxon>
        <taxon>Dikarya</taxon>
        <taxon>Ascomycota</taxon>
        <taxon>Pezizomycotina</taxon>
        <taxon>Dothideomycetes</taxon>
        <taxon>Dothideomycetidae</taxon>
        <taxon>Dothideales</taxon>
        <taxon>Saccotheciaceae</taxon>
        <taxon>Aureobasidium</taxon>
    </lineage>
</organism>
<evidence type="ECO:0000313" key="8">
    <source>
        <dbReference type="EMBL" id="THY35577.1"/>
    </source>
</evidence>
<evidence type="ECO:0000256" key="2">
    <source>
        <dbReference type="ARBA" id="ARBA00022692"/>
    </source>
</evidence>
<comment type="subcellular location">
    <subcellularLocation>
        <location evidence="1">Mitochondrion membrane</location>
    </subcellularLocation>
</comment>
<evidence type="ECO:0008006" key="10">
    <source>
        <dbReference type="Google" id="ProtNLM"/>
    </source>
</evidence>
<evidence type="ECO:0000256" key="3">
    <source>
        <dbReference type="ARBA" id="ARBA00022737"/>
    </source>
</evidence>
<keyword evidence="4" id="KW-0496">Mitochondrion</keyword>
<protein>
    <recommendedName>
        <fullName evidence="10">Mitochondrial carrier</fullName>
    </recommendedName>
</protein>
<dbReference type="Gene3D" id="1.50.40.10">
    <property type="entry name" value="Mitochondrial carrier domain"/>
    <property type="match status" value="1"/>
</dbReference>
<accession>A0A4S9LZQ2</accession>
<feature type="region of interest" description="Disordered" evidence="7">
    <location>
        <begin position="156"/>
        <end position="218"/>
    </location>
</feature>
<dbReference type="EMBL" id="QZBD01000019">
    <property type="protein sequence ID" value="THY35577.1"/>
    <property type="molecule type" value="Genomic_DNA"/>
</dbReference>
<dbReference type="Proteomes" id="UP000306584">
    <property type="component" value="Unassembled WGS sequence"/>
</dbReference>
<evidence type="ECO:0000256" key="4">
    <source>
        <dbReference type="ARBA" id="ARBA00022792"/>
    </source>
</evidence>
<keyword evidence="4" id="KW-0999">Mitochondrion inner membrane</keyword>
<comment type="caution">
    <text evidence="8">The sequence shown here is derived from an EMBL/GenBank/DDBJ whole genome shotgun (WGS) entry which is preliminary data.</text>
</comment>
<dbReference type="PANTHER" id="PTHR24089">
    <property type="entry name" value="SOLUTE CARRIER FAMILY 25"/>
    <property type="match status" value="1"/>
</dbReference>
<sequence length="536" mass="57511">MAIMGIAEEAASPTTADFGPSWKHFLSIPTTHSNMAHPVQLTTSRDTPNPLRPYYRPPSIGLPPPDANATSSATGASSSLGSSARDAFNDLDYSSFLSDGDSASVADMGRKVLDQALWKYTSVLLAQPFDVAKTILQVRLATQLDAESTLRRRTSARFAVDQYPPSEDESDPDEPSYFTPTKPTRANESDTSRSRRPRTPPSRDSRDQSPAPHVLQLRRPDSIMETLSQLWQQAGAAAMWKATNATFIYNVLVKAVEGWTRNLLSALFDLPDPSSLASVPAEVVAGAMGGLDVADSPSPLASLGIAIAASAIAALLLAPLDLVRTRLILTPTTSQPRAILPNLRSLSSLTIPTSLFPITLLHSTLPTLLSTSTPLVLRQYLRIDPLSTPATYSLATFLTSTTELFIKLPLETVLRRAQIAHLNSGHKHAYNKAALNSFRGSKNVSSPDMDTIVPVGPYKGIFGTAWSIVSEEGIREQPPQSRLSTPARPGLVAKNKEKKGQGVGGLWRGWRVGMWGLVGVWGASALGGGGRTGGEF</sequence>
<evidence type="ECO:0000256" key="6">
    <source>
        <dbReference type="ARBA" id="ARBA00023136"/>
    </source>
</evidence>
<keyword evidence="5" id="KW-1133">Transmembrane helix</keyword>
<keyword evidence="3" id="KW-0677">Repeat</keyword>
<gene>
    <name evidence="8" type="ORF">D6D01_01195</name>
</gene>
<evidence type="ECO:0000256" key="5">
    <source>
        <dbReference type="ARBA" id="ARBA00022989"/>
    </source>
</evidence>
<dbReference type="AlphaFoldDB" id="A0A4S9LZQ2"/>